<name>A0AAU7BNF6_9FLAO</name>
<evidence type="ECO:0000313" key="1">
    <source>
        <dbReference type="EMBL" id="XBG59855.1"/>
    </source>
</evidence>
<dbReference type="RefSeq" id="WP_347921769.1">
    <property type="nucleotide sequence ID" value="NZ_CP157199.1"/>
</dbReference>
<organism evidence="1">
    <name type="scientific">Pontimicrobium sp. SW4</name>
    <dbReference type="NCBI Taxonomy" id="3153519"/>
    <lineage>
        <taxon>Bacteria</taxon>
        <taxon>Pseudomonadati</taxon>
        <taxon>Bacteroidota</taxon>
        <taxon>Flavobacteriia</taxon>
        <taxon>Flavobacteriales</taxon>
        <taxon>Flavobacteriaceae</taxon>
        <taxon>Pontimicrobium</taxon>
    </lineage>
</organism>
<dbReference type="AlphaFoldDB" id="A0AAU7BNF6"/>
<gene>
    <name evidence="1" type="ORF">ABGB03_08265</name>
</gene>
<sequence>MLRLFVFVVFANCTIINAQTIEKYSIDSGGAIASAGGMELMYTLGETSIQELKVSGTSMSEGFINSNFKVLVLPQVFLQGPMLNPSTPGLMNDDLRSGNQLPTTSPYADVATVNASIFTVTGNNAIVDWVWLELRASNDTGELINGKSALLQRDGDIVDLDGVSNLKMQAAPTQHYVVVKHRNHLGVMTGNTVGLKETANTSIAYKQNALVTYGSNAQVQLANGSMALWAGITDTNKKIRFSGANNNANVIKDAVLAHPGNGFNSVTYGISGYLLFDCDLNGQGKFSGSGNDSNIIKDNVLSHPANGFNSPTFTINPTVPPKN</sequence>
<dbReference type="EMBL" id="CP157199">
    <property type="protein sequence ID" value="XBG59855.1"/>
    <property type="molecule type" value="Genomic_DNA"/>
</dbReference>
<proteinExistence type="predicted"/>
<accession>A0AAU7BNF6</accession>
<reference evidence="1" key="1">
    <citation type="submission" date="2024-05" db="EMBL/GenBank/DDBJ databases">
        <title>Pontimicrobium maritimus sp. nov., isolated form sea water.</title>
        <authorList>
            <person name="Muhammad N."/>
            <person name="Vuong T.Q."/>
            <person name="Han H.L."/>
            <person name="Kim S.-G."/>
        </authorList>
    </citation>
    <scope>NUCLEOTIDE SEQUENCE</scope>
    <source>
        <strain evidence="1">SW4</strain>
    </source>
</reference>
<protein>
    <submittedName>
        <fullName evidence="1">Hemagglutinin protein</fullName>
    </submittedName>
</protein>